<dbReference type="RefSeq" id="WP_005979846.1">
    <property type="nucleotide sequence ID" value="NZ_CABKNW010000004.1"/>
</dbReference>
<name>A0AAX2JEP1_9FUSO</name>
<evidence type="ECO:0000313" key="2">
    <source>
        <dbReference type="Proteomes" id="UP000249008"/>
    </source>
</evidence>
<evidence type="ECO:0008006" key="3">
    <source>
        <dbReference type="Google" id="ProtNLM"/>
    </source>
</evidence>
<dbReference type="KEGG" id="ful:C4N20_05785"/>
<dbReference type="AlphaFoldDB" id="A0AAX2JEP1"/>
<sequence length="220" mass="25628">MKKIMSFFFLLFIFGCSNNIKIEEQPKPKINYYSNIKNKNIEFLGLKNNSRFINQYGYSYFTEDIAFVLEKQGLALDRAGFIVDNITLDNLNTYKTDNRYLLFGEVKDYDTLFIDNKEDVGTSSKVIVGLLTYGIGAGLLEAYDNTNRKTFVNCKIDINFYLYDKKENKIIKKIPISIEDKDIIEGSWSNTSVQDQDKIYTLYFIKIFNQIGDKLFLELN</sequence>
<gene>
    <name evidence="1" type="ORF">NCTC12112_03046</name>
</gene>
<proteinExistence type="predicted"/>
<protein>
    <recommendedName>
        <fullName evidence="3">Lipoprotein</fullName>
    </recommendedName>
</protein>
<accession>A0AAX2JEP1</accession>
<dbReference type="GeneID" id="78454310"/>
<dbReference type="PROSITE" id="PS51257">
    <property type="entry name" value="PROKAR_LIPOPROTEIN"/>
    <property type="match status" value="1"/>
</dbReference>
<dbReference type="EMBL" id="LS483487">
    <property type="protein sequence ID" value="SQJ15602.1"/>
    <property type="molecule type" value="Genomic_DNA"/>
</dbReference>
<dbReference type="Proteomes" id="UP000249008">
    <property type="component" value="Chromosome 1"/>
</dbReference>
<evidence type="ECO:0000313" key="1">
    <source>
        <dbReference type="EMBL" id="SQJ15602.1"/>
    </source>
</evidence>
<reference evidence="1 2" key="1">
    <citation type="submission" date="2018-06" db="EMBL/GenBank/DDBJ databases">
        <authorList>
            <consortium name="Pathogen Informatics"/>
            <person name="Doyle S."/>
        </authorList>
    </citation>
    <scope>NUCLEOTIDE SEQUENCE [LARGE SCALE GENOMIC DNA]</scope>
    <source>
        <strain evidence="1 2">NCTC12112</strain>
    </source>
</reference>
<organism evidence="1 2">
    <name type="scientific">Fusobacterium ulcerans</name>
    <dbReference type="NCBI Taxonomy" id="861"/>
    <lineage>
        <taxon>Bacteria</taxon>
        <taxon>Fusobacteriati</taxon>
        <taxon>Fusobacteriota</taxon>
        <taxon>Fusobacteriia</taxon>
        <taxon>Fusobacteriales</taxon>
        <taxon>Fusobacteriaceae</taxon>
        <taxon>Fusobacterium</taxon>
    </lineage>
</organism>